<dbReference type="AlphaFoldDB" id="A0AAW0FYP1"/>
<feature type="region of interest" description="Disordered" evidence="1">
    <location>
        <begin position="1"/>
        <end position="110"/>
    </location>
</feature>
<feature type="compositionally biased region" description="Polar residues" evidence="1">
    <location>
        <begin position="56"/>
        <end position="74"/>
    </location>
</feature>
<feature type="region of interest" description="Disordered" evidence="1">
    <location>
        <begin position="165"/>
        <end position="209"/>
    </location>
</feature>
<feature type="compositionally biased region" description="Low complexity" evidence="1">
    <location>
        <begin position="182"/>
        <end position="195"/>
    </location>
</feature>
<dbReference type="EMBL" id="JASBNA010000018">
    <property type="protein sequence ID" value="KAK7686091.1"/>
    <property type="molecule type" value="Genomic_DNA"/>
</dbReference>
<reference evidence="2 3" key="1">
    <citation type="submission" date="2022-09" db="EMBL/GenBank/DDBJ databases">
        <authorList>
            <person name="Palmer J.M."/>
        </authorList>
    </citation>
    <scope>NUCLEOTIDE SEQUENCE [LARGE SCALE GENOMIC DNA]</scope>
    <source>
        <strain evidence="2 3">DSM 7382</strain>
    </source>
</reference>
<organism evidence="2 3">
    <name type="scientific">Cerrena zonata</name>
    <dbReference type="NCBI Taxonomy" id="2478898"/>
    <lineage>
        <taxon>Eukaryota</taxon>
        <taxon>Fungi</taxon>
        <taxon>Dikarya</taxon>
        <taxon>Basidiomycota</taxon>
        <taxon>Agaricomycotina</taxon>
        <taxon>Agaricomycetes</taxon>
        <taxon>Polyporales</taxon>
        <taxon>Cerrenaceae</taxon>
        <taxon>Cerrena</taxon>
    </lineage>
</organism>
<feature type="compositionally biased region" description="Low complexity" evidence="1">
    <location>
        <begin position="14"/>
        <end position="23"/>
    </location>
</feature>
<feature type="compositionally biased region" description="Gly residues" evidence="1">
    <location>
        <begin position="196"/>
        <end position="209"/>
    </location>
</feature>
<dbReference type="Proteomes" id="UP001385951">
    <property type="component" value="Unassembled WGS sequence"/>
</dbReference>
<evidence type="ECO:0000256" key="1">
    <source>
        <dbReference type="SAM" id="MobiDB-lite"/>
    </source>
</evidence>
<sequence length="209" mass="21524">MPLFGHKDKHATDHNTTTATATDPSHPLTGVRGTDHNAGPGIGGNTTGIGSANAGYNTQPGLNNRQGYAGTTGNHDPYGTTVAHNDPSVPPAQHINSGSGHHSGTGSSITGKVEHAVGSMVGSQALKMKGIQKEQEAQAFKQQSAELVEAEKLEREALLRRERAVQHGAHPRNKALGGGFQGQEFGNNFDNAPGTGPTGPQGYGGGQVL</sequence>
<comment type="caution">
    <text evidence="2">The sequence shown here is derived from an EMBL/GenBank/DDBJ whole genome shotgun (WGS) entry which is preliminary data.</text>
</comment>
<proteinExistence type="predicted"/>
<keyword evidence="3" id="KW-1185">Reference proteome</keyword>
<name>A0AAW0FYP1_9APHY</name>
<protein>
    <submittedName>
        <fullName evidence="2">Uncharacterized protein</fullName>
    </submittedName>
</protein>
<evidence type="ECO:0000313" key="3">
    <source>
        <dbReference type="Proteomes" id="UP001385951"/>
    </source>
</evidence>
<accession>A0AAW0FYP1</accession>
<gene>
    <name evidence="2" type="ORF">QCA50_010903</name>
</gene>
<feature type="compositionally biased region" description="Low complexity" evidence="1">
    <location>
        <begin position="97"/>
        <end position="110"/>
    </location>
</feature>
<evidence type="ECO:0000313" key="2">
    <source>
        <dbReference type="EMBL" id="KAK7686091.1"/>
    </source>
</evidence>